<name>A0ABW9A8I5_9BURK</name>
<dbReference type="EMBL" id="JAQQFM010000005">
    <property type="protein sequence ID" value="MFL9925073.1"/>
    <property type="molecule type" value="Genomic_DNA"/>
</dbReference>
<comment type="caution">
    <text evidence="3">The sequence shown here is derived from an EMBL/GenBank/DDBJ whole genome shotgun (WGS) entry which is preliminary data.</text>
</comment>
<feature type="chain" id="PRO_5046992868" evidence="2">
    <location>
        <begin position="22"/>
        <end position="92"/>
    </location>
</feature>
<proteinExistence type="predicted"/>
<dbReference type="InterPro" id="IPR025421">
    <property type="entry name" value="DUF4148"/>
</dbReference>
<evidence type="ECO:0000313" key="4">
    <source>
        <dbReference type="Proteomes" id="UP001629246"/>
    </source>
</evidence>
<dbReference type="Pfam" id="PF13663">
    <property type="entry name" value="DUF4148"/>
    <property type="match status" value="1"/>
</dbReference>
<evidence type="ECO:0000256" key="2">
    <source>
        <dbReference type="SAM" id="SignalP"/>
    </source>
</evidence>
<feature type="signal peptide" evidence="2">
    <location>
        <begin position="1"/>
        <end position="21"/>
    </location>
</feature>
<organism evidence="3 4">
    <name type="scientific">Herbaspirillum lusitanum</name>
    <dbReference type="NCBI Taxonomy" id="213312"/>
    <lineage>
        <taxon>Bacteria</taxon>
        <taxon>Pseudomonadati</taxon>
        <taxon>Pseudomonadota</taxon>
        <taxon>Betaproteobacteria</taxon>
        <taxon>Burkholderiales</taxon>
        <taxon>Oxalobacteraceae</taxon>
        <taxon>Herbaspirillum</taxon>
    </lineage>
</organism>
<gene>
    <name evidence="3" type="ORF">PQR62_12425</name>
</gene>
<protein>
    <submittedName>
        <fullName evidence="3">DUF4148 domain-containing protein</fullName>
    </submittedName>
</protein>
<keyword evidence="2" id="KW-0732">Signal</keyword>
<dbReference type="RefSeq" id="WP_408158260.1">
    <property type="nucleotide sequence ID" value="NZ_JAQQFM010000005.1"/>
</dbReference>
<feature type="region of interest" description="Disordered" evidence="1">
    <location>
        <begin position="58"/>
        <end position="92"/>
    </location>
</feature>
<dbReference type="Proteomes" id="UP001629246">
    <property type="component" value="Unassembled WGS sequence"/>
</dbReference>
<accession>A0ABW9A8I5</accession>
<reference evidence="3 4" key="1">
    <citation type="journal article" date="2024" name="Chem. Sci.">
        <title>Discovery of megapolipeptins by genome mining of a Burkholderiales bacteria collection.</title>
        <authorList>
            <person name="Paulo B.S."/>
            <person name="Recchia M.J.J."/>
            <person name="Lee S."/>
            <person name="Fergusson C.H."/>
            <person name="Romanowski S.B."/>
            <person name="Hernandez A."/>
            <person name="Krull N."/>
            <person name="Liu D.Y."/>
            <person name="Cavanagh H."/>
            <person name="Bos A."/>
            <person name="Gray C.A."/>
            <person name="Murphy B.T."/>
            <person name="Linington R.G."/>
            <person name="Eustaquio A.S."/>
        </authorList>
    </citation>
    <scope>NUCLEOTIDE SEQUENCE [LARGE SCALE GENOMIC DNA]</scope>
    <source>
        <strain evidence="3 4">RL21-008-BIB-A</strain>
    </source>
</reference>
<keyword evidence="4" id="KW-1185">Reference proteome</keyword>
<evidence type="ECO:0000313" key="3">
    <source>
        <dbReference type="EMBL" id="MFL9925073.1"/>
    </source>
</evidence>
<evidence type="ECO:0000256" key="1">
    <source>
        <dbReference type="SAM" id="MobiDB-lite"/>
    </source>
</evidence>
<sequence length="92" mass="9971">MNIKQIIVATTLLAAAGAAMAEAPYPPETKFVSTKTRADVIAELQQAQANHEIASRNEYPIVRQPSTGLSRQEVKSEVQQAQRKSDSLYSGA</sequence>